<comment type="similarity">
    <text evidence="1 2">Belongs to the Cu-Zn superoxide dismutase family.</text>
</comment>
<dbReference type="RefSeq" id="WP_430537990.1">
    <property type="nucleotide sequence ID" value="NZ_JAVDVW010000002.1"/>
</dbReference>
<dbReference type="PROSITE" id="PS51257">
    <property type="entry name" value="PROKAR_LIPOPROTEIN"/>
    <property type="match status" value="1"/>
</dbReference>
<organism evidence="6 7">
    <name type="scientific">Agrilutibacter niabensis</name>
    <dbReference type="NCBI Taxonomy" id="380628"/>
    <lineage>
        <taxon>Bacteria</taxon>
        <taxon>Pseudomonadati</taxon>
        <taxon>Pseudomonadota</taxon>
        <taxon>Gammaproteobacteria</taxon>
        <taxon>Lysobacterales</taxon>
        <taxon>Lysobacteraceae</taxon>
        <taxon>Agrilutibacter</taxon>
    </lineage>
</organism>
<sequence length="193" mass="18851">MRTALVFRVAVPATLLALAACASTPSSPDSSASSRATGPAVSTAKGATITLMPASGSLVSGKLSAAPIDDGVRITGEIGGLAPGSTHAIHIHGKGDCSAADATSAGGHFNPAQQPHGRVGSGPHHGGDMDNFVADARGVARVDVHALGVSLGGGDTDIGGRAIVVHAMPDDYVTQPAGNAGARVACGVIQLIP</sequence>
<comment type="cofactor">
    <cofactor evidence="2">
        <name>Cu cation</name>
        <dbReference type="ChEBI" id="CHEBI:23378"/>
    </cofactor>
    <text evidence="2">Binds 1 copper ion per subunit.</text>
</comment>
<dbReference type="InterPro" id="IPR024134">
    <property type="entry name" value="SOD_Cu/Zn_/chaperone"/>
</dbReference>
<dbReference type="CDD" id="cd00305">
    <property type="entry name" value="Cu-Zn_Superoxide_Dismutase"/>
    <property type="match status" value="1"/>
</dbReference>
<evidence type="ECO:0000256" key="2">
    <source>
        <dbReference type="RuleBase" id="RU000393"/>
    </source>
</evidence>
<comment type="caution">
    <text evidence="6">The sequence shown here is derived from an EMBL/GenBank/DDBJ whole genome shotgun (WGS) entry which is preliminary data.</text>
</comment>
<evidence type="ECO:0000313" key="6">
    <source>
        <dbReference type="EMBL" id="MDR7100291.1"/>
    </source>
</evidence>
<gene>
    <name evidence="6" type="ORF">J2X04_002672</name>
</gene>
<dbReference type="InterPro" id="IPR036423">
    <property type="entry name" value="SOD-like_Cu/Zn_dom_sf"/>
</dbReference>
<keyword evidence="2" id="KW-0862">Zinc</keyword>
<reference evidence="6 7" key="1">
    <citation type="submission" date="2023-07" db="EMBL/GenBank/DDBJ databases">
        <title>Sorghum-associated microbial communities from plants grown in Nebraska, USA.</title>
        <authorList>
            <person name="Schachtman D."/>
        </authorList>
    </citation>
    <scope>NUCLEOTIDE SEQUENCE [LARGE SCALE GENOMIC DNA]</scope>
    <source>
        <strain evidence="6 7">BE187</strain>
    </source>
</reference>
<dbReference type="EC" id="1.15.1.1" evidence="2"/>
<keyword evidence="2" id="KW-0479">Metal-binding</keyword>
<accession>A0ABU1VS22</accession>
<feature type="chain" id="PRO_5045332201" description="Superoxide dismutase [Cu-Zn]" evidence="4">
    <location>
        <begin position="23"/>
        <end position="193"/>
    </location>
</feature>
<dbReference type="Pfam" id="PF00080">
    <property type="entry name" value="Sod_Cu"/>
    <property type="match status" value="1"/>
</dbReference>
<dbReference type="PANTHER" id="PTHR10003">
    <property type="entry name" value="SUPEROXIDE DISMUTASE CU-ZN -RELATED"/>
    <property type="match status" value="1"/>
</dbReference>
<evidence type="ECO:0000256" key="3">
    <source>
        <dbReference type="SAM" id="MobiDB-lite"/>
    </source>
</evidence>
<feature type="signal peptide" evidence="4">
    <location>
        <begin position="1"/>
        <end position="22"/>
    </location>
</feature>
<dbReference type="Gene3D" id="2.60.40.200">
    <property type="entry name" value="Superoxide dismutase, copper/zinc binding domain"/>
    <property type="match status" value="1"/>
</dbReference>
<comment type="catalytic activity">
    <reaction evidence="2">
        <text>2 superoxide + 2 H(+) = H2O2 + O2</text>
        <dbReference type="Rhea" id="RHEA:20696"/>
        <dbReference type="ChEBI" id="CHEBI:15378"/>
        <dbReference type="ChEBI" id="CHEBI:15379"/>
        <dbReference type="ChEBI" id="CHEBI:16240"/>
        <dbReference type="ChEBI" id="CHEBI:18421"/>
        <dbReference type="EC" id="1.15.1.1"/>
    </reaction>
</comment>
<dbReference type="SUPFAM" id="SSF49329">
    <property type="entry name" value="Cu,Zn superoxide dismutase-like"/>
    <property type="match status" value="1"/>
</dbReference>
<evidence type="ECO:0000256" key="4">
    <source>
        <dbReference type="SAM" id="SignalP"/>
    </source>
</evidence>
<evidence type="ECO:0000256" key="1">
    <source>
        <dbReference type="ARBA" id="ARBA00010457"/>
    </source>
</evidence>
<keyword evidence="7" id="KW-1185">Reference proteome</keyword>
<dbReference type="EMBL" id="JAVDVW010000002">
    <property type="protein sequence ID" value="MDR7100291.1"/>
    <property type="molecule type" value="Genomic_DNA"/>
</dbReference>
<feature type="domain" description="Superoxide dismutase copper/zinc binding" evidence="5">
    <location>
        <begin position="70"/>
        <end position="189"/>
    </location>
</feature>
<keyword evidence="2 6" id="KW-0560">Oxidoreductase</keyword>
<comment type="function">
    <text evidence="2">Destroys radicals which are normally produced within the cells and which are toxic to biological systems.</text>
</comment>
<evidence type="ECO:0000313" key="7">
    <source>
        <dbReference type="Proteomes" id="UP001267878"/>
    </source>
</evidence>
<dbReference type="GO" id="GO:0004784">
    <property type="term" value="F:superoxide dismutase activity"/>
    <property type="evidence" value="ECO:0007669"/>
    <property type="project" value="UniProtKB-EC"/>
</dbReference>
<dbReference type="InterPro" id="IPR018152">
    <property type="entry name" value="SOD_Cu/Zn_BS"/>
</dbReference>
<dbReference type="InterPro" id="IPR001424">
    <property type="entry name" value="SOD_Cu_Zn_dom"/>
</dbReference>
<feature type="region of interest" description="Disordered" evidence="3">
    <location>
        <begin position="104"/>
        <end position="126"/>
    </location>
</feature>
<proteinExistence type="inferred from homology"/>
<dbReference type="Proteomes" id="UP001267878">
    <property type="component" value="Unassembled WGS sequence"/>
</dbReference>
<comment type="cofactor">
    <cofactor evidence="2">
        <name>Zn(2+)</name>
        <dbReference type="ChEBI" id="CHEBI:29105"/>
    </cofactor>
    <text evidence="2">Binds 1 zinc ion per subunit.</text>
</comment>
<keyword evidence="2" id="KW-0186">Copper</keyword>
<dbReference type="PROSITE" id="PS00332">
    <property type="entry name" value="SOD_CU_ZN_2"/>
    <property type="match status" value="1"/>
</dbReference>
<name>A0ABU1VS22_9GAMM</name>
<protein>
    <recommendedName>
        <fullName evidence="2">Superoxide dismutase [Cu-Zn]</fullName>
        <ecNumber evidence="2">1.15.1.1</ecNumber>
    </recommendedName>
</protein>
<evidence type="ECO:0000259" key="5">
    <source>
        <dbReference type="Pfam" id="PF00080"/>
    </source>
</evidence>
<dbReference type="PROSITE" id="PS00087">
    <property type="entry name" value="SOD_CU_ZN_1"/>
    <property type="match status" value="1"/>
</dbReference>
<keyword evidence="4" id="KW-0732">Signal</keyword>